<proteinExistence type="predicted"/>
<keyword evidence="3" id="KW-1185">Reference proteome</keyword>
<feature type="region of interest" description="Disordered" evidence="1">
    <location>
        <begin position="80"/>
        <end position="100"/>
    </location>
</feature>
<organism evidence="2 3">
    <name type="scientific">Dreissena polymorpha</name>
    <name type="common">Zebra mussel</name>
    <name type="synonym">Mytilus polymorpha</name>
    <dbReference type="NCBI Taxonomy" id="45954"/>
    <lineage>
        <taxon>Eukaryota</taxon>
        <taxon>Metazoa</taxon>
        <taxon>Spiralia</taxon>
        <taxon>Lophotrochozoa</taxon>
        <taxon>Mollusca</taxon>
        <taxon>Bivalvia</taxon>
        <taxon>Autobranchia</taxon>
        <taxon>Heteroconchia</taxon>
        <taxon>Euheterodonta</taxon>
        <taxon>Imparidentia</taxon>
        <taxon>Neoheterodontei</taxon>
        <taxon>Myida</taxon>
        <taxon>Dreissenoidea</taxon>
        <taxon>Dreissenidae</taxon>
        <taxon>Dreissena</taxon>
    </lineage>
</organism>
<reference evidence="2" key="2">
    <citation type="submission" date="2020-11" db="EMBL/GenBank/DDBJ databases">
        <authorList>
            <person name="McCartney M.A."/>
            <person name="Auch B."/>
            <person name="Kono T."/>
            <person name="Mallez S."/>
            <person name="Becker A."/>
            <person name="Gohl D.M."/>
            <person name="Silverstein K.A.T."/>
            <person name="Koren S."/>
            <person name="Bechman K.B."/>
            <person name="Herman A."/>
            <person name="Abrahante J.E."/>
            <person name="Garbe J."/>
        </authorList>
    </citation>
    <scope>NUCLEOTIDE SEQUENCE</scope>
    <source>
        <strain evidence="2">Duluth1</strain>
        <tissue evidence="2">Whole animal</tissue>
    </source>
</reference>
<name>A0A9D4BZI1_DREPO</name>
<accession>A0A9D4BZI1</accession>
<protein>
    <submittedName>
        <fullName evidence="2">Uncharacterized protein</fullName>
    </submittedName>
</protein>
<feature type="compositionally biased region" description="Basic and acidic residues" evidence="1">
    <location>
        <begin position="80"/>
        <end position="90"/>
    </location>
</feature>
<comment type="caution">
    <text evidence="2">The sequence shown here is derived from an EMBL/GenBank/DDBJ whole genome shotgun (WGS) entry which is preliminary data.</text>
</comment>
<dbReference type="EMBL" id="JAIWYP010000014">
    <property type="protein sequence ID" value="KAH3713828.1"/>
    <property type="molecule type" value="Genomic_DNA"/>
</dbReference>
<evidence type="ECO:0000256" key="1">
    <source>
        <dbReference type="SAM" id="MobiDB-lite"/>
    </source>
</evidence>
<dbReference type="AlphaFoldDB" id="A0A9D4BZI1"/>
<evidence type="ECO:0000313" key="2">
    <source>
        <dbReference type="EMBL" id="KAH3713828.1"/>
    </source>
</evidence>
<sequence length="100" mass="11169">MFLSLALYHQAVQAASVSQPPLASECKNAVASIMRHTMLSKDEVHLIHQSSNGTGNFAAHMTQRLLPELFTDSNIRQHYNYHDSGRDKKQPLNPLLKSAL</sequence>
<evidence type="ECO:0000313" key="3">
    <source>
        <dbReference type="Proteomes" id="UP000828390"/>
    </source>
</evidence>
<gene>
    <name evidence="2" type="ORF">DPMN_073629</name>
</gene>
<dbReference type="Proteomes" id="UP000828390">
    <property type="component" value="Unassembled WGS sequence"/>
</dbReference>
<reference evidence="2" key="1">
    <citation type="journal article" date="2019" name="bioRxiv">
        <title>The Genome of the Zebra Mussel, Dreissena polymorpha: A Resource for Invasive Species Research.</title>
        <authorList>
            <person name="McCartney M.A."/>
            <person name="Auch B."/>
            <person name="Kono T."/>
            <person name="Mallez S."/>
            <person name="Zhang Y."/>
            <person name="Obille A."/>
            <person name="Becker A."/>
            <person name="Abrahante J.E."/>
            <person name="Garbe J."/>
            <person name="Badalamenti J.P."/>
            <person name="Herman A."/>
            <person name="Mangelson H."/>
            <person name="Liachko I."/>
            <person name="Sullivan S."/>
            <person name="Sone E.D."/>
            <person name="Koren S."/>
            <person name="Silverstein K.A.T."/>
            <person name="Beckman K.B."/>
            <person name="Gohl D.M."/>
        </authorList>
    </citation>
    <scope>NUCLEOTIDE SEQUENCE</scope>
    <source>
        <strain evidence="2">Duluth1</strain>
        <tissue evidence="2">Whole animal</tissue>
    </source>
</reference>